<evidence type="ECO:0000259" key="1">
    <source>
        <dbReference type="PROSITE" id="PS50181"/>
    </source>
</evidence>
<sequence length="632" mass="72767">MADLIKSGRRCHATAKYKRALTFFTKAMRSCPCSSGTKLDKCTCRNFEKIASQGGSIFKEAVEICPCNVGILFKKCDNPHHIQALDFRAATYEALGKLDQAIKDAEWILELAPRLPDGYLCLGRIARQQKKDEYAWKVYTAGIEASRESAVGSSPKLQSSPQELYRAREPLHWRFSRRDLLSLPSELVTQIFLELEYTELFPCLRVCKQWKHTLTSPQHGNLWRDIRFPSYPNRSPRPDEIRRVVPLAGPGGARSIFLSSMTEISQSALTQLLQLSPNLEIFAACKLPWHCSLPSDVKHWNRLRFVIIMAYRDHFHSIPVDHPGGFPKTFLQNAANSLFLLCDAFPRLEQLKIGPDLPHLSPEPVGVSPKRWERLWPHLKVLKFDTCYFGDEINYRPLDSPEVDRLAEMTRSTLRYLTCLNRGNSLEHIQFNFPHRNGRCFSSDDHDLLPDFNVTEHSEYRNLKSFNLRTVCMPPDRVRTLLCNAIETNKLTSFDIVFPQGPPTAGERVGDESIRHLQGYEWFRGTSTIHTLGCYDFRFRPDAENDEDLPLPQFLASFPNLRTLCIDSKNYYRPELASVLVAIIKCTHLKTIYTQCYADRMLDRQLRQVARDHGVELIPVIEDWPEEWPIRS</sequence>
<protein>
    <recommendedName>
        <fullName evidence="1">F-box domain-containing protein</fullName>
    </recommendedName>
</protein>
<dbReference type="SUPFAM" id="SSF48452">
    <property type="entry name" value="TPR-like"/>
    <property type="match status" value="1"/>
</dbReference>
<feature type="domain" description="F-box" evidence="1">
    <location>
        <begin position="177"/>
        <end position="226"/>
    </location>
</feature>
<dbReference type="InterPro" id="IPR011990">
    <property type="entry name" value="TPR-like_helical_dom_sf"/>
</dbReference>
<comment type="caution">
    <text evidence="2">The sequence shown here is derived from an EMBL/GenBank/DDBJ whole genome shotgun (WGS) entry which is preliminary data.</text>
</comment>
<dbReference type="Gene3D" id="1.25.40.10">
    <property type="entry name" value="Tetratricopeptide repeat domain"/>
    <property type="match status" value="1"/>
</dbReference>
<dbReference type="VEuPathDB" id="FungiDB:CPUR_03490"/>
<reference evidence="2 3" key="1">
    <citation type="journal article" date="2013" name="PLoS Genet.">
        <title>Plant-symbiotic fungi as chemical engineers: Multi-genome analysis of the Clavicipitaceae reveals dynamics of alkaloid loci.</title>
        <authorList>
            <person name="Schardl C.L."/>
            <person name="Young C.A."/>
            <person name="Hesse U."/>
            <person name="Amyotte S.G."/>
            <person name="Andreeva K."/>
            <person name="Calie P.J."/>
            <person name="Fleetwood D.J."/>
            <person name="Haws D.C."/>
            <person name="Moore N."/>
            <person name="Oeser B."/>
            <person name="Panaccione D.G."/>
            <person name="Schweri K.K."/>
            <person name="Voisey C.R."/>
            <person name="Farman M.L."/>
            <person name="Jaromczyk J.W."/>
            <person name="Roe B.A."/>
            <person name="O'Sullivan D.M."/>
            <person name="Scott B."/>
            <person name="Tudzynski P."/>
            <person name="An Z."/>
            <person name="Arnaoudova E.G."/>
            <person name="Bullock C.T."/>
            <person name="Charlton N.D."/>
            <person name="Chen L."/>
            <person name="Cox M."/>
            <person name="Dinkins R.D."/>
            <person name="Florea S."/>
            <person name="Glenn A.E."/>
            <person name="Gordon A."/>
            <person name="Gueldener U."/>
            <person name="Harris D.R."/>
            <person name="Hollin W."/>
            <person name="Jaromczyk J."/>
            <person name="Johnson R.D."/>
            <person name="Khan A.K."/>
            <person name="Leistner E."/>
            <person name="Leuchtmann A."/>
            <person name="Li C."/>
            <person name="Liu J."/>
            <person name="Liu J."/>
            <person name="Liu M."/>
            <person name="Mace W."/>
            <person name="Machado C."/>
            <person name="Nagabhyru P."/>
            <person name="Pan J."/>
            <person name="Schmid J."/>
            <person name="Sugawara K."/>
            <person name="Steiner U."/>
            <person name="Takach J.E."/>
            <person name="Tanaka E."/>
            <person name="Webb J.S."/>
            <person name="Wilson E.V."/>
            <person name="Wiseman J.L."/>
            <person name="Yoshida R."/>
            <person name="Zeng Z."/>
        </authorList>
    </citation>
    <scope>NUCLEOTIDE SEQUENCE [LARGE SCALE GENOMIC DNA]</scope>
    <source>
        <strain evidence="2 3">20.1</strain>
    </source>
</reference>
<dbReference type="STRING" id="1111077.M1W958"/>
<gene>
    <name evidence="2" type="ORF">CPUR_03490</name>
</gene>
<dbReference type="SMART" id="SM00256">
    <property type="entry name" value="FBOX"/>
    <property type="match status" value="1"/>
</dbReference>
<organism evidence="2 3">
    <name type="scientific">Claviceps purpurea (strain 20.1)</name>
    <name type="common">Ergot fungus</name>
    <name type="synonym">Sphacelia segetum</name>
    <dbReference type="NCBI Taxonomy" id="1111077"/>
    <lineage>
        <taxon>Eukaryota</taxon>
        <taxon>Fungi</taxon>
        <taxon>Dikarya</taxon>
        <taxon>Ascomycota</taxon>
        <taxon>Pezizomycotina</taxon>
        <taxon>Sordariomycetes</taxon>
        <taxon>Hypocreomycetidae</taxon>
        <taxon>Hypocreales</taxon>
        <taxon>Clavicipitaceae</taxon>
        <taxon>Claviceps</taxon>
    </lineage>
</organism>
<dbReference type="HOGENOM" id="CLU_010622_0_0_1"/>
<dbReference type="Proteomes" id="UP000016801">
    <property type="component" value="Unassembled WGS sequence"/>
</dbReference>
<accession>M1W958</accession>
<dbReference type="eggNOG" id="ENOG502S69X">
    <property type="taxonomic scope" value="Eukaryota"/>
</dbReference>
<dbReference type="InterPro" id="IPR019734">
    <property type="entry name" value="TPR_rpt"/>
</dbReference>
<dbReference type="OrthoDB" id="2254954at2759"/>
<proteinExistence type="predicted"/>
<evidence type="ECO:0000313" key="3">
    <source>
        <dbReference type="Proteomes" id="UP000016801"/>
    </source>
</evidence>
<dbReference type="SUPFAM" id="SSF81383">
    <property type="entry name" value="F-box domain"/>
    <property type="match status" value="1"/>
</dbReference>
<dbReference type="SUPFAM" id="SSF52047">
    <property type="entry name" value="RNI-like"/>
    <property type="match status" value="1"/>
</dbReference>
<dbReference type="InterPro" id="IPR036047">
    <property type="entry name" value="F-box-like_dom_sf"/>
</dbReference>
<keyword evidence="3" id="KW-1185">Reference proteome</keyword>
<dbReference type="Gene3D" id="1.20.1280.50">
    <property type="match status" value="1"/>
</dbReference>
<dbReference type="PROSITE" id="PS50181">
    <property type="entry name" value="FBOX"/>
    <property type="match status" value="1"/>
</dbReference>
<dbReference type="SMART" id="SM00028">
    <property type="entry name" value="TPR"/>
    <property type="match status" value="2"/>
</dbReference>
<dbReference type="EMBL" id="CAGA01000015">
    <property type="protein sequence ID" value="CCE29643.1"/>
    <property type="molecule type" value="Genomic_DNA"/>
</dbReference>
<name>M1W958_CLAP2</name>
<evidence type="ECO:0000313" key="2">
    <source>
        <dbReference type="EMBL" id="CCE29643.1"/>
    </source>
</evidence>
<dbReference type="AlphaFoldDB" id="M1W958"/>
<dbReference type="Pfam" id="PF12937">
    <property type="entry name" value="F-box-like"/>
    <property type="match status" value="1"/>
</dbReference>
<dbReference type="InterPro" id="IPR001810">
    <property type="entry name" value="F-box_dom"/>
</dbReference>